<dbReference type="NCBIfam" id="TIGR01730">
    <property type="entry name" value="RND_mfp"/>
    <property type="match status" value="1"/>
</dbReference>
<dbReference type="SUPFAM" id="SSF111369">
    <property type="entry name" value="HlyD-like secretion proteins"/>
    <property type="match status" value="1"/>
</dbReference>
<name>X7E7K6_9GAMM</name>
<dbReference type="Gene3D" id="1.10.287.470">
    <property type="entry name" value="Helix hairpin bin"/>
    <property type="match status" value="1"/>
</dbReference>
<dbReference type="AlphaFoldDB" id="X7E7K6"/>
<gene>
    <name evidence="3" type="ORF">MUS1_12275</name>
</gene>
<dbReference type="EMBL" id="JAMB01000005">
    <property type="protein sequence ID" value="ETX11176.1"/>
    <property type="molecule type" value="Genomic_DNA"/>
</dbReference>
<dbReference type="InterPro" id="IPR058647">
    <property type="entry name" value="BSH_CzcB-like"/>
</dbReference>
<dbReference type="PANTHER" id="PTHR30469:SF15">
    <property type="entry name" value="HLYD FAMILY OF SECRETION PROTEINS"/>
    <property type="match status" value="1"/>
</dbReference>
<evidence type="ECO:0000313" key="4">
    <source>
        <dbReference type="Proteomes" id="UP000054058"/>
    </source>
</evidence>
<proteinExistence type="inferred from homology"/>
<dbReference type="Proteomes" id="UP000054058">
    <property type="component" value="Unassembled WGS sequence"/>
</dbReference>
<dbReference type="Gene3D" id="2.40.30.170">
    <property type="match status" value="1"/>
</dbReference>
<comment type="similarity">
    <text evidence="1">Belongs to the membrane fusion protein (MFP) (TC 8.A.1) family.</text>
</comment>
<dbReference type="InterPro" id="IPR006143">
    <property type="entry name" value="RND_pump_MFP"/>
</dbReference>
<evidence type="ECO:0000259" key="2">
    <source>
        <dbReference type="Pfam" id="PF25973"/>
    </source>
</evidence>
<dbReference type="PATRIC" id="fig|1122207.3.peg.1589"/>
<dbReference type="GO" id="GO:1990281">
    <property type="term" value="C:efflux pump complex"/>
    <property type="evidence" value="ECO:0007669"/>
    <property type="project" value="TreeGrafter"/>
</dbReference>
<dbReference type="Gene3D" id="2.40.50.100">
    <property type="match status" value="1"/>
</dbReference>
<reference evidence="3 4" key="1">
    <citation type="submission" date="2014-01" db="EMBL/GenBank/DDBJ databases">
        <title>Marinomonas ushuaiensis DSM 15871 Genome Sequencing.</title>
        <authorList>
            <person name="Lai Q."/>
            <person name="Shao Z.S."/>
        </authorList>
    </citation>
    <scope>NUCLEOTIDE SEQUENCE [LARGE SCALE GENOMIC DNA]</scope>
    <source>
        <strain evidence="3 4">DSM 15871</strain>
    </source>
</reference>
<accession>X7E7K6</accession>
<evidence type="ECO:0000256" key="1">
    <source>
        <dbReference type="ARBA" id="ARBA00009477"/>
    </source>
</evidence>
<keyword evidence="4" id="KW-1185">Reference proteome</keyword>
<organism evidence="3 4">
    <name type="scientific">Marinomonas ushuaiensis DSM 15871</name>
    <dbReference type="NCBI Taxonomy" id="1122207"/>
    <lineage>
        <taxon>Bacteria</taxon>
        <taxon>Pseudomonadati</taxon>
        <taxon>Pseudomonadota</taxon>
        <taxon>Gammaproteobacteria</taxon>
        <taxon>Oceanospirillales</taxon>
        <taxon>Oceanospirillaceae</taxon>
        <taxon>Marinomonas</taxon>
    </lineage>
</organism>
<feature type="domain" description="CzcB-like barrel-sandwich hybrid" evidence="2">
    <location>
        <begin position="51"/>
        <end position="188"/>
    </location>
</feature>
<dbReference type="eggNOG" id="COG0845">
    <property type="taxonomic scope" value="Bacteria"/>
</dbReference>
<dbReference type="Gene3D" id="2.40.420.20">
    <property type="match status" value="1"/>
</dbReference>
<evidence type="ECO:0000313" key="3">
    <source>
        <dbReference type="EMBL" id="ETX11176.1"/>
    </source>
</evidence>
<dbReference type="GO" id="GO:0015562">
    <property type="term" value="F:efflux transmembrane transporter activity"/>
    <property type="evidence" value="ECO:0007669"/>
    <property type="project" value="TreeGrafter"/>
</dbReference>
<dbReference type="PANTHER" id="PTHR30469">
    <property type="entry name" value="MULTIDRUG RESISTANCE PROTEIN MDTA"/>
    <property type="match status" value="1"/>
</dbReference>
<comment type="caution">
    <text evidence="3">The sequence shown here is derived from an EMBL/GenBank/DDBJ whole genome shotgun (WGS) entry which is preliminary data.</text>
</comment>
<protein>
    <recommendedName>
        <fullName evidence="2">CzcB-like barrel-sandwich hybrid domain-containing protein</fullName>
    </recommendedName>
</protein>
<dbReference type="Pfam" id="PF25973">
    <property type="entry name" value="BSH_CzcB"/>
    <property type="match status" value="1"/>
</dbReference>
<sequence length="350" mass="37830">MCFLLVLMVIAMYLYKRNSAPLEMEVLQVTTGEAQLVLAVVGRVRTKDVVDIRVESSGKVIALLVDEGDKVKRGATIAKMRSASQQSALSEAEANLRVVEAQRNFAQHDFNRVAELSKKGVVANLALDQARTNLLSAEARFTASQEIRNQAIIRLNDLNIESPLDGIVLSRSIDQGQVVGVSDTLFQIGSTGPIEIEVEVDEIYASELSLNMKALLAPTGKQQVTTGRIVEISPKVNALNGSRLTRLMLDEINAEFVPGRSIDVNILVQAFDSVLSVPRSSLRKEGDTWLVYTLEGEAVKSNIVTFIDWPGSSVVLKTGLNSGALVVLDASIASTALAESKRVNASKVSP</sequence>
<dbReference type="STRING" id="1122207.MUS1_12275"/>